<dbReference type="EMBL" id="VAHF01000007">
    <property type="protein sequence ID" value="TXG59005.1"/>
    <property type="molecule type" value="Genomic_DNA"/>
</dbReference>
<evidence type="ECO:0000256" key="4">
    <source>
        <dbReference type="ARBA" id="ARBA00022553"/>
    </source>
</evidence>
<evidence type="ECO:0000256" key="7">
    <source>
        <dbReference type="ARBA" id="ARBA00022741"/>
    </source>
</evidence>
<evidence type="ECO:0000256" key="1">
    <source>
        <dbReference type="ARBA" id="ARBA00006485"/>
    </source>
</evidence>
<dbReference type="InterPro" id="IPR000719">
    <property type="entry name" value="Prot_kinase_dom"/>
</dbReference>
<comment type="catalytic activity">
    <reaction evidence="13">
        <text>L-seryl-[protein] + ATP = O-phospho-L-seryl-[protein] + ADP + H(+)</text>
        <dbReference type="Rhea" id="RHEA:17989"/>
        <dbReference type="Rhea" id="RHEA-COMP:9863"/>
        <dbReference type="Rhea" id="RHEA-COMP:11604"/>
        <dbReference type="ChEBI" id="CHEBI:15378"/>
        <dbReference type="ChEBI" id="CHEBI:29999"/>
        <dbReference type="ChEBI" id="CHEBI:30616"/>
        <dbReference type="ChEBI" id="CHEBI:83421"/>
        <dbReference type="ChEBI" id="CHEBI:456216"/>
        <dbReference type="EC" id="2.7.11.22"/>
    </reaction>
</comment>
<dbReference type="GO" id="GO:0000082">
    <property type="term" value="P:G1/S transition of mitotic cell cycle"/>
    <property type="evidence" value="ECO:0007669"/>
    <property type="project" value="TreeGrafter"/>
</dbReference>
<dbReference type="PROSITE" id="PS00108">
    <property type="entry name" value="PROTEIN_KINASE_ST"/>
    <property type="match status" value="2"/>
</dbReference>
<evidence type="ECO:0000313" key="16">
    <source>
        <dbReference type="EMBL" id="TXG59005.1"/>
    </source>
</evidence>
<dbReference type="PANTHER" id="PTHR24056">
    <property type="entry name" value="CELL DIVISION PROTEIN KINASE"/>
    <property type="match status" value="1"/>
</dbReference>
<evidence type="ECO:0000259" key="15">
    <source>
        <dbReference type="PROSITE" id="PS50011"/>
    </source>
</evidence>
<keyword evidence="5" id="KW-0132">Cell division</keyword>
<feature type="domain" description="Protein kinase" evidence="15">
    <location>
        <begin position="1"/>
        <end position="213"/>
    </location>
</feature>
<reference evidence="17" key="1">
    <citation type="journal article" date="2019" name="Gigascience">
        <title>De novo genome assembly of the endangered Acer yangbiense, a plant species with extremely small populations endemic to Yunnan Province, China.</title>
        <authorList>
            <person name="Yang J."/>
            <person name="Wariss H.M."/>
            <person name="Tao L."/>
            <person name="Zhang R."/>
            <person name="Yun Q."/>
            <person name="Hollingsworth P."/>
            <person name="Dao Z."/>
            <person name="Luo G."/>
            <person name="Guo H."/>
            <person name="Ma Y."/>
            <person name="Sun W."/>
        </authorList>
    </citation>
    <scope>NUCLEOTIDE SEQUENCE [LARGE SCALE GENOMIC DNA]</scope>
    <source>
        <strain evidence="17">cv. Malutang</strain>
    </source>
</reference>
<keyword evidence="3" id="KW-0723">Serine/threonine-protein kinase</keyword>
<dbReference type="GO" id="GO:0010468">
    <property type="term" value="P:regulation of gene expression"/>
    <property type="evidence" value="ECO:0007669"/>
    <property type="project" value="TreeGrafter"/>
</dbReference>
<dbReference type="Proteomes" id="UP000323000">
    <property type="component" value="Chromosome 7"/>
</dbReference>
<feature type="domain" description="Protein kinase" evidence="15">
    <location>
        <begin position="220"/>
        <end position="531"/>
    </location>
</feature>
<evidence type="ECO:0000256" key="3">
    <source>
        <dbReference type="ARBA" id="ARBA00022527"/>
    </source>
</evidence>
<accession>A0A5C7HQG3</accession>
<dbReference type="SUPFAM" id="SSF56112">
    <property type="entry name" value="Protein kinase-like (PK-like)"/>
    <property type="match status" value="3"/>
</dbReference>
<comment type="caution">
    <text evidence="16">The sequence shown here is derived from an EMBL/GenBank/DDBJ whole genome shotgun (WGS) entry which is preliminary data.</text>
</comment>
<dbReference type="SMART" id="SM00220">
    <property type="entry name" value="S_TKc"/>
    <property type="match status" value="2"/>
</dbReference>
<keyword evidence="11" id="KW-0131">Cell cycle</keyword>
<evidence type="ECO:0000256" key="8">
    <source>
        <dbReference type="ARBA" id="ARBA00022776"/>
    </source>
</evidence>
<evidence type="ECO:0000256" key="12">
    <source>
        <dbReference type="ARBA" id="ARBA00047811"/>
    </source>
</evidence>
<dbReference type="PANTHER" id="PTHR24056:SF548">
    <property type="entry name" value="CYCLIN-DEPENDENT KINASE A-1"/>
    <property type="match status" value="1"/>
</dbReference>
<evidence type="ECO:0000256" key="14">
    <source>
        <dbReference type="PROSITE-ProRule" id="PRU10141"/>
    </source>
</evidence>
<dbReference type="GO" id="GO:0005524">
    <property type="term" value="F:ATP binding"/>
    <property type="evidence" value="ECO:0007669"/>
    <property type="project" value="UniProtKB-UniRule"/>
</dbReference>
<keyword evidence="17" id="KW-1185">Reference proteome</keyword>
<organism evidence="16 17">
    <name type="scientific">Acer yangbiense</name>
    <dbReference type="NCBI Taxonomy" id="1000413"/>
    <lineage>
        <taxon>Eukaryota</taxon>
        <taxon>Viridiplantae</taxon>
        <taxon>Streptophyta</taxon>
        <taxon>Embryophyta</taxon>
        <taxon>Tracheophyta</taxon>
        <taxon>Spermatophyta</taxon>
        <taxon>Magnoliopsida</taxon>
        <taxon>eudicotyledons</taxon>
        <taxon>Gunneridae</taxon>
        <taxon>Pentapetalae</taxon>
        <taxon>rosids</taxon>
        <taxon>malvids</taxon>
        <taxon>Sapindales</taxon>
        <taxon>Sapindaceae</taxon>
        <taxon>Hippocastanoideae</taxon>
        <taxon>Acereae</taxon>
        <taxon>Acer</taxon>
    </lineage>
</organism>
<dbReference type="Gene3D" id="3.30.200.20">
    <property type="entry name" value="Phosphorylase Kinase, domain 1"/>
    <property type="match status" value="1"/>
</dbReference>
<keyword evidence="4" id="KW-0597">Phosphoprotein</keyword>
<name>A0A5C7HQG3_9ROSI</name>
<dbReference type="GO" id="GO:0010389">
    <property type="term" value="P:regulation of G2/M transition of mitotic cell cycle"/>
    <property type="evidence" value="ECO:0007669"/>
    <property type="project" value="TreeGrafter"/>
</dbReference>
<dbReference type="Gene3D" id="1.10.510.10">
    <property type="entry name" value="Transferase(Phosphotransferase) domain 1"/>
    <property type="match status" value="3"/>
</dbReference>
<dbReference type="OrthoDB" id="10453627at2759"/>
<dbReference type="GO" id="GO:0051301">
    <property type="term" value="P:cell division"/>
    <property type="evidence" value="ECO:0007669"/>
    <property type="project" value="UniProtKB-KW"/>
</dbReference>
<dbReference type="PROSITE" id="PS00107">
    <property type="entry name" value="PROTEIN_KINASE_ATP"/>
    <property type="match status" value="1"/>
</dbReference>
<dbReference type="GO" id="GO:0007165">
    <property type="term" value="P:signal transduction"/>
    <property type="evidence" value="ECO:0007669"/>
    <property type="project" value="TreeGrafter"/>
</dbReference>
<evidence type="ECO:0000256" key="10">
    <source>
        <dbReference type="ARBA" id="ARBA00022840"/>
    </source>
</evidence>
<evidence type="ECO:0000313" key="17">
    <source>
        <dbReference type="Proteomes" id="UP000323000"/>
    </source>
</evidence>
<keyword evidence="10 14" id="KW-0067">ATP-binding</keyword>
<dbReference type="InterPro" id="IPR017441">
    <property type="entry name" value="Protein_kinase_ATP_BS"/>
</dbReference>
<dbReference type="FunFam" id="1.10.510.10:FF:000611">
    <property type="entry name" value="CMGC family protein kinase"/>
    <property type="match status" value="1"/>
</dbReference>
<evidence type="ECO:0000256" key="13">
    <source>
        <dbReference type="ARBA" id="ARBA00048367"/>
    </source>
</evidence>
<dbReference type="GO" id="GO:0000307">
    <property type="term" value="C:cyclin-dependent protein kinase holoenzyme complex"/>
    <property type="evidence" value="ECO:0007669"/>
    <property type="project" value="TreeGrafter"/>
</dbReference>
<evidence type="ECO:0000256" key="11">
    <source>
        <dbReference type="ARBA" id="ARBA00023306"/>
    </source>
</evidence>
<dbReference type="GO" id="GO:0004693">
    <property type="term" value="F:cyclin-dependent protein serine/threonine kinase activity"/>
    <property type="evidence" value="ECO:0007669"/>
    <property type="project" value="UniProtKB-EC"/>
</dbReference>
<dbReference type="Pfam" id="PF00069">
    <property type="entry name" value="Pkinase"/>
    <property type="match status" value="3"/>
</dbReference>
<evidence type="ECO:0000256" key="2">
    <source>
        <dbReference type="ARBA" id="ARBA00012425"/>
    </source>
</evidence>
<comment type="catalytic activity">
    <reaction evidence="12">
        <text>L-threonyl-[protein] + ATP = O-phospho-L-threonyl-[protein] + ADP + H(+)</text>
        <dbReference type="Rhea" id="RHEA:46608"/>
        <dbReference type="Rhea" id="RHEA-COMP:11060"/>
        <dbReference type="Rhea" id="RHEA-COMP:11605"/>
        <dbReference type="ChEBI" id="CHEBI:15378"/>
        <dbReference type="ChEBI" id="CHEBI:30013"/>
        <dbReference type="ChEBI" id="CHEBI:30616"/>
        <dbReference type="ChEBI" id="CHEBI:61977"/>
        <dbReference type="ChEBI" id="CHEBI:456216"/>
        <dbReference type="EC" id="2.7.11.22"/>
    </reaction>
</comment>
<sequence>MLEVHETETDSLDQDLESYMKSNPHLAKDPTKMKKLLGQILSACSYFHSHKILHGDLKPHNLLVNCHTHTVKIPDFGYPGTDRTLTPKVGTLWYKSPEILLGSRDYSTAVDVWSIGCIFAEMLNQKPLFSAKDETQQLHQIFSLFGAPTETTWPGVTSMPGFKKHYLDLHSENNLRAAVPNLESAGIDLLLRMLCMDPDKRITAENAQKHEYFSKKDGSYEIFGLIGEGRYGKVYRGQVNNEIVAVKKISLEMEEEGVPSFALREISLLKKLQHENIIRYVCMYVCSLSRMIDSLRVEQIRLLHQKFMETELWLVFEFLDSDLKKHMESGFENDSCMIKVSSNLCFQKFVHQILCAVSFCHSHKILHRDLKPENFLVNRCTNTLKLANFGTARSIPEGKLTPQVVTLHYRPPEILLGSKHYSTAVDVWSIGCILAEMVYSVGIGPPEGTLTPQVVTLHYRPPEILLGSNHYSTAVDAWSIGCILAELVNQETLFPGETENDQLFKIFSVRGTPNEENWPGVTSLVGFQLDFPNQGPSDLKTVVPNLEPAGVDLLSAQWRLRLFRDELMSRSEKKHTHAGDPCFVCAYSNTYAAIRIATKELPGKVVVPFSLKTLRPVHDFFKEWVGILVFCLESICSSSIHFTFVVKPGKAS</sequence>
<dbReference type="GO" id="GO:0030332">
    <property type="term" value="F:cyclin binding"/>
    <property type="evidence" value="ECO:0007669"/>
    <property type="project" value="TreeGrafter"/>
</dbReference>
<dbReference type="InterPro" id="IPR011009">
    <property type="entry name" value="Kinase-like_dom_sf"/>
</dbReference>
<keyword evidence="6" id="KW-0808">Transferase</keyword>
<dbReference type="InterPro" id="IPR050108">
    <property type="entry name" value="CDK"/>
</dbReference>
<protein>
    <recommendedName>
        <fullName evidence="2">cyclin-dependent kinase</fullName>
        <ecNumber evidence="2">2.7.11.22</ecNumber>
    </recommendedName>
</protein>
<keyword evidence="8" id="KW-0498">Mitosis</keyword>
<dbReference type="InterPro" id="IPR008271">
    <property type="entry name" value="Ser/Thr_kinase_AS"/>
</dbReference>
<evidence type="ECO:0000256" key="5">
    <source>
        <dbReference type="ARBA" id="ARBA00022618"/>
    </source>
</evidence>
<evidence type="ECO:0000256" key="6">
    <source>
        <dbReference type="ARBA" id="ARBA00022679"/>
    </source>
</evidence>
<comment type="similarity">
    <text evidence="1">Belongs to the protein kinase superfamily. CMGC Ser/Thr protein kinase family. CDC2/CDKX subfamily.</text>
</comment>
<dbReference type="GO" id="GO:0005737">
    <property type="term" value="C:cytoplasm"/>
    <property type="evidence" value="ECO:0007669"/>
    <property type="project" value="TreeGrafter"/>
</dbReference>
<proteinExistence type="inferred from homology"/>
<feature type="binding site" evidence="14">
    <location>
        <position position="248"/>
    </location>
    <ligand>
        <name>ATP</name>
        <dbReference type="ChEBI" id="CHEBI:30616"/>
    </ligand>
</feature>
<evidence type="ECO:0000256" key="9">
    <source>
        <dbReference type="ARBA" id="ARBA00022777"/>
    </source>
</evidence>
<dbReference type="EC" id="2.7.11.22" evidence="2"/>
<dbReference type="GO" id="GO:0005634">
    <property type="term" value="C:nucleus"/>
    <property type="evidence" value="ECO:0007669"/>
    <property type="project" value="TreeGrafter"/>
</dbReference>
<dbReference type="GO" id="GO:0051445">
    <property type="term" value="P:regulation of meiotic cell cycle"/>
    <property type="evidence" value="ECO:0007669"/>
    <property type="project" value="TreeGrafter"/>
</dbReference>
<keyword evidence="7 14" id="KW-0547">Nucleotide-binding</keyword>
<dbReference type="PROSITE" id="PS50011">
    <property type="entry name" value="PROTEIN_KINASE_DOM"/>
    <property type="match status" value="2"/>
</dbReference>
<keyword evidence="9" id="KW-0418">Kinase</keyword>
<dbReference type="AlphaFoldDB" id="A0A5C7HQG3"/>
<gene>
    <name evidence="16" type="ORF">EZV62_016834</name>
</gene>